<keyword evidence="4" id="KW-1185">Reference proteome</keyword>
<dbReference type="OrthoDB" id="5244221at2"/>
<proteinExistence type="predicted"/>
<evidence type="ECO:0000313" key="4">
    <source>
        <dbReference type="Proteomes" id="UP000244978"/>
    </source>
</evidence>
<dbReference type="Proteomes" id="UP000244978">
    <property type="component" value="Unassembled WGS sequence"/>
</dbReference>
<feature type="transmembrane region" description="Helical" evidence="2">
    <location>
        <begin position="140"/>
        <end position="168"/>
    </location>
</feature>
<organism evidence="3 4">
    <name type="scientific">Homoserinimonas hongtaonis</name>
    <dbReference type="NCBI Taxonomy" id="2079791"/>
    <lineage>
        <taxon>Bacteria</taxon>
        <taxon>Bacillati</taxon>
        <taxon>Actinomycetota</taxon>
        <taxon>Actinomycetes</taxon>
        <taxon>Micrococcales</taxon>
        <taxon>Microbacteriaceae</taxon>
        <taxon>Homoserinimonas</taxon>
    </lineage>
</organism>
<keyword evidence="2" id="KW-0812">Transmembrane</keyword>
<feature type="transmembrane region" description="Helical" evidence="2">
    <location>
        <begin position="54"/>
        <end position="78"/>
    </location>
</feature>
<evidence type="ECO:0000256" key="1">
    <source>
        <dbReference type="SAM" id="MobiDB-lite"/>
    </source>
</evidence>
<keyword evidence="2" id="KW-1133">Transmembrane helix</keyword>
<feature type="transmembrane region" description="Helical" evidence="2">
    <location>
        <begin position="108"/>
        <end position="128"/>
    </location>
</feature>
<sequence>MGDRVTVTSALPPEPADDAQPSARDALKTAFGDAARGAGIGAVTPGEVPTAKSLLAAVGGVRGLIESILPGLGFLVVYTLTKDLLLSVSVPLVVAVAFVVVRAATKSMVMPAVAGLIGIGVSAVLALMTGRAEDNFLPGLIINVVSLTVLLVSILVRWPLIGLIVGVLTGELTEWRDDRTKRRVLTVATWLWVGLFAARLLVQAPLYFAGEPELLGGAKLIMGVPLYAAMLWVTWLLVRAAFTRPAAEPSVGVSP</sequence>
<feature type="region of interest" description="Disordered" evidence="1">
    <location>
        <begin position="1"/>
        <end position="22"/>
    </location>
</feature>
<dbReference type="Pfam" id="PF11361">
    <property type="entry name" value="DUF3159"/>
    <property type="match status" value="1"/>
</dbReference>
<accession>A0A2U1SYR5</accession>
<name>A0A2U1SYR5_9MICO</name>
<reference evidence="4" key="1">
    <citation type="submission" date="2018-04" db="EMBL/GenBank/DDBJ databases">
        <authorList>
            <person name="Liu S."/>
            <person name="Wang Z."/>
            <person name="Li J."/>
        </authorList>
    </citation>
    <scope>NUCLEOTIDE SEQUENCE [LARGE SCALE GENOMIC DNA]</scope>
    <source>
        <strain evidence="4">S1194</strain>
    </source>
</reference>
<comment type="caution">
    <text evidence="3">The sequence shown here is derived from an EMBL/GenBank/DDBJ whole genome shotgun (WGS) entry which is preliminary data.</text>
</comment>
<feature type="transmembrane region" description="Helical" evidence="2">
    <location>
        <begin position="189"/>
        <end position="208"/>
    </location>
</feature>
<keyword evidence="2" id="KW-0472">Membrane</keyword>
<feature type="transmembrane region" description="Helical" evidence="2">
    <location>
        <begin position="220"/>
        <end position="238"/>
    </location>
</feature>
<dbReference type="InterPro" id="IPR016566">
    <property type="entry name" value="UCP010219"/>
</dbReference>
<evidence type="ECO:0000256" key="2">
    <source>
        <dbReference type="SAM" id="Phobius"/>
    </source>
</evidence>
<dbReference type="KEGG" id="salc:C2138_07020"/>
<protein>
    <submittedName>
        <fullName evidence="3">DUF3159 domain-containing protein</fullName>
    </submittedName>
</protein>
<gene>
    <name evidence="3" type="ORF">DF220_02175</name>
</gene>
<dbReference type="AlphaFoldDB" id="A0A2U1SYR5"/>
<evidence type="ECO:0000313" key="3">
    <source>
        <dbReference type="EMBL" id="PWB96770.1"/>
    </source>
</evidence>
<feature type="transmembrane region" description="Helical" evidence="2">
    <location>
        <begin position="84"/>
        <end position="101"/>
    </location>
</feature>
<dbReference type="EMBL" id="QEEX01000001">
    <property type="protein sequence ID" value="PWB96770.1"/>
    <property type="molecule type" value="Genomic_DNA"/>
</dbReference>